<dbReference type="InterPro" id="IPR032808">
    <property type="entry name" value="DoxX"/>
</dbReference>
<dbReference type="RefSeq" id="WP_133758398.1">
    <property type="nucleotide sequence ID" value="NZ_SOBW01000008.1"/>
</dbReference>
<keyword evidence="5 7" id="KW-1133">Transmembrane helix</keyword>
<evidence type="ECO:0000256" key="1">
    <source>
        <dbReference type="ARBA" id="ARBA00004651"/>
    </source>
</evidence>
<accession>A0A4R7Q192</accession>
<keyword evidence="6 7" id="KW-0472">Membrane</keyword>
<keyword evidence="4 7" id="KW-0812">Transmembrane</keyword>
<dbReference type="Proteomes" id="UP000294689">
    <property type="component" value="Unassembled WGS sequence"/>
</dbReference>
<evidence type="ECO:0000256" key="3">
    <source>
        <dbReference type="ARBA" id="ARBA00022475"/>
    </source>
</evidence>
<dbReference type="PANTHER" id="PTHR33452:SF1">
    <property type="entry name" value="INNER MEMBRANE PROTEIN YPHA-RELATED"/>
    <property type="match status" value="1"/>
</dbReference>
<protein>
    <submittedName>
        <fullName evidence="8">Putative oxidoreductase</fullName>
    </submittedName>
</protein>
<dbReference type="GO" id="GO:0005886">
    <property type="term" value="C:plasma membrane"/>
    <property type="evidence" value="ECO:0007669"/>
    <property type="project" value="UniProtKB-SubCell"/>
</dbReference>
<evidence type="ECO:0000256" key="2">
    <source>
        <dbReference type="ARBA" id="ARBA00006679"/>
    </source>
</evidence>
<evidence type="ECO:0000256" key="5">
    <source>
        <dbReference type="ARBA" id="ARBA00022989"/>
    </source>
</evidence>
<evidence type="ECO:0000256" key="6">
    <source>
        <dbReference type="ARBA" id="ARBA00023136"/>
    </source>
</evidence>
<comment type="subcellular location">
    <subcellularLocation>
        <location evidence="1">Cell membrane</location>
        <topology evidence="1">Multi-pass membrane protein</topology>
    </subcellularLocation>
</comment>
<evidence type="ECO:0000313" key="8">
    <source>
        <dbReference type="EMBL" id="TDU40379.1"/>
    </source>
</evidence>
<dbReference type="InterPro" id="IPR051907">
    <property type="entry name" value="DoxX-like_oxidoreductase"/>
</dbReference>
<dbReference type="Pfam" id="PF07681">
    <property type="entry name" value="DoxX"/>
    <property type="match status" value="1"/>
</dbReference>
<reference evidence="8 9" key="1">
    <citation type="submission" date="2019-03" db="EMBL/GenBank/DDBJ databases">
        <title>Genomic Encyclopedia of Archaeal and Bacterial Type Strains, Phase II (KMG-II): from individual species to whole genera.</title>
        <authorList>
            <person name="Goeker M."/>
        </authorList>
    </citation>
    <scope>NUCLEOTIDE SEQUENCE [LARGE SCALE GENOMIC DNA]</scope>
    <source>
        <strain evidence="8 9">DSM 28135</strain>
    </source>
</reference>
<comment type="caution">
    <text evidence="8">The sequence shown here is derived from an EMBL/GenBank/DDBJ whole genome shotgun (WGS) entry which is preliminary data.</text>
</comment>
<feature type="transmembrane region" description="Helical" evidence="7">
    <location>
        <begin position="75"/>
        <end position="91"/>
    </location>
</feature>
<dbReference type="AlphaFoldDB" id="A0A4R7Q192"/>
<dbReference type="EMBL" id="SOBW01000008">
    <property type="protein sequence ID" value="TDU40379.1"/>
    <property type="molecule type" value="Genomic_DNA"/>
</dbReference>
<evidence type="ECO:0000256" key="4">
    <source>
        <dbReference type="ARBA" id="ARBA00022692"/>
    </source>
</evidence>
<feature type="transmembrane region" description="Helical" evidence="7">
    <location>
        <begin position="103"/>
        <end position="123"/>
    </location>
</feature>
<proteinExistence type="inferred from homology"/>
<feature type="transmembrane region" description="Helical" evidence="7">
    <location>
        <begin position="7"/>
        <end position="25"/>
    </location>
</feature>
<evidence type="ECO:0000256" key="7">
    <source>
        <dbReference type="SAM" id="Phobius"/>
    </source>
</evidence>
<organism evidence="8 9">
    <name type="scientific">Gelidibacter sediminis</name>
    <dbReference type="NCBI Taxonomy" id="1608710"/>
    <lineage>
        <taxon>Bacteria</taxon>
        <taxon>Pseudomonadati</taxon>
        <taxon>Bacteroidota</taxon>
        <taxon>Flavobacteriia</taxon>
        <taxon>Flavobacteriales</taxon>
        <taxon>Flavobacteriaceae</taxon>
        <taxon>Gelidibacter</taxon>
    </lineage>
</organism>
<gene>
    <name evidence="8" type="ORF">BXY82_2426</name>
</gene>
<comment type="similarity">
    <text evidence="2">Belongs to the DoxX family.</text>
</comment>
<keyword evidence="3" id="KW-1003">Cell membrane</keyword>
<keyword evidence="9" id="KW-1185">Reference proteome</keyword>
<dbReference type="PANTHER" id="PTHR33452">
    <property type="entry name" value="OXIDOREDUCTASE CATD-RELATED"/>
    <property type="match status" value="1"/>
</dbReference>
<sequence>MKNNNNLNDLAFAILRVSFSAMMLTHGIPKINMLLESSSGFPDPFGIGSTPSLVLAVIGEVVAPLLVLIGFKTRIAAIPVIITMAVATFFIHLNDDFGTKEKAILYLLAFIIIAMVGPGKYSVDGRK</sequence>
<feature type="transmembrane region" description="Helical" evidence="7">
    <location>
        <begin position="45"/>
        <end position="68"/>
    </location>
</feature>
<dbReference type="OrthoDB" id="9813193at2"/>
<evidence type="ECO:0000313" key="9">
    <source>
        <dbReference type="Proteomes" id="UP000294689"/>
    </source>
</evidence>
<name>A0A4R7Q192_9FLAO</name>